<accession>A0A939D903</accession>
<dbReference type="InterPro" id="IPR002156">
    <property type="entry name" value="RNaseH_domain"/>
</dbReference>
<gene>
    <name evidence="2" type="ORF">JYB65_08000</name>
</gene>
<reference evidence="2" key="1">
    <citation type="submission" date="2021-02" db="EMBL/GenBank/DDBJ databases">
        <title>Abyssanaerobacter marinus gen.nov., sp., nov, anaerobic bacterium isolated from the Onnuri vent field of Indian Ocean and suggestion of Mogibacteriaceae fam. nov., and proposal of reclassification of ambiguous this family's genus member.</title>
        <authorList>
            <person name="Kim Y.J."/>
            <person name="Yang J.-A."/>
        </authorList>
    </citation>
    <scope>NUCLEOTIDE SEQUENCE</scope>
    <source>
        <strain evidence="2">DSM 2634</strain>
    </source>
</reference>
<name>A0A939D903_CLOAM</name>
<dbReference type="Pfam" id="PF13456">
    <property type="entry name" value="RVT_3"/>
    <property type="match status" value="1"/>
</dbReference>
<evidence type="ECO:0000313" key="2">
    <source>
        <dbReference type="EMBL" id="MBN7773300.1"/>
    </source>
</evidence>
<dbReference type="RefSeq" id="WP_206582123.1">
    <property type="nucleotide sequence ID" value="NZ_JAFJZZ010000002.1"/>
</dbReference>
<dbReference type="GO" id="GO:0004523">
    <property type="term" value="F:RNA-DNA hybrid ribonuclease activity"/>
    <property type="evidence" value="ECO:0007669"/>
    <property type="project" value="InterPro"/>
</dbReference>
<dbReference type="AlphaFoldDB" id="A0A939D903"/>
<evidence type="ECO:0000313" key="3">
    <source>
        <dbReference type="Proteomes" id="UP000664545"/>
    </source>
</evidence>
<keyword evidence="2" id="KW-0808">Transferase</keyword>
<keyword evidence="2" id="KW-0548">Nucleotidyltransferase</keyword>
<dbReference type="GO" id="GO:0003964">
    <property type="term" value="F:RNA-directed DNA polymerase activity"/>
    <property type="evidence" value="ECO:0007669"/>
    <property type="project" value="UniProtKB-KW"/>
</dbReference>
<sequence length="128" mass="14477">MIKAYLAGISSLYEGEDIEVRYSIYEDQELISKESLIMEYKKPAIVGEVALLTLLKKLEKFKGKEIAVTVNDAALCELIRGTSTTKNKDVQDMVKKVQKELSKFENVVIKNVSVNHIELAKWNEVLQG</sequence>
<keyword evidence="2" id="KW-0695">RNA-directed DNA polymerase</keyword>
<evidence type="ECO:0000259" key="1">
    <source>
        <dbReference type="Pfam" id="PF13456"/>
    </source>
</evidence>
<comment type="caution">
    <text evidence="2">The sequence shown here is derived from an EMBL/GenBank/DDBJ whole genome shotgun (WGS) entry which is preliminary data.</text>
</comment>
<dbReference type="GO" id="GO:0003676">
    <property type="term" value="F:nucleic acid binding"/>
    <property type="evidence" value="ECO:0007669"/>
    <property type="project" value="InterPro"/>
</dbReference>
<organism evidence="2 3">
    <name type="scientific">Clostridium aminobutyricum</name>
    <dbReference type="NCBI Taxonomy" id="33953"/>
    <lineage>
        <taxon>Bacteria</taxon>
        <taxon>Bacillati</taxon>
        <taxon>Bacillota</taxon>
        <taxon>Clostridia</taxon>
        <taxon>Eubacteriales</taxon>
        <taxon>Clostridiaceae</taxon>
        <taxon>Clostridium</taxon>
    </lineage>
</organism>
<feature type="domain" description="RNase H type-1" evidence="1">
    <location>
        <begin position="46"/>
        <end position="121"/>
    </location>
</feature>
<dbReference type="Proteomes" id="UP000664545">
    <property type="component" value="Unassembled WGS sequence"/>
</dbReference>
<protein>
    <submittedName>
        <fullName evidence="2">Reverse transcriptase-like protein</fullName>
    </submittedName>
</protein>
<dbReference type="EMBL" id="JAFJZZ010000002">
    <property type="protein sequence ID" value="MBN7773300.1"/>
    <property type="molecule type" value="Genomic_DNA"/>
</dbReference>
<proteinExistence type="predicted"/>
<keyword evidence="3" id="KW-1185">Reference proteome</keyword>